<sequence>MQKAATVSSTTSKKDTMISKLPCKWWTTSINLQPWPAQHPAKETTLLCTLFELFMLED</sequence>
<evidence type="ECO:0000313" key="2">
    <source>
        <dbReference type="Proteomes" id="UP000000268"/>
    </source>
</evidence>
<keyword evidence="2" id="KW-1185">Reference proteome</keyword>
<gene>
    <name evidence="1" type="ordered locus">AM1_G0109</name>
</gene>
<proteinExistence type="predicted"/>
<organism evidence="1 2">
    <name type="scientific">Acaryochloris marina (strain MBIC 11017)</name>
    <dbReference type="NCBI Taxonomy" id="329726"/>
    <lineage>
        <taxon>Bacteria</taxon>
        <taxon>Bacillati</taxon>
        <taxon>Cyanobacteriota</taxon>
        <taxon>Cyanophyceae</taxon>
        <taxon>Acaryochloridales</taxon>
        <taxon>Acaryochloridaceae</taxon>
        <taxon>Acaryochloris</taxon>
    </lineage>
</organism>
<dbReference type="HOGENOM" id="CLU_2968672_0_0_3"/>
<accession>A8ZQK3</accession>
<dbReference type="AlphaFoldDB" id="A8ZQK3"/>
<dbReference type="EMBL" id="CP000844">
    <property type="protein sequence ID" value="ABW33289.1"/>
    <property type="molecule type" value="Genomic_DNA"/>
</dbReference>
<geneLocation type="plasmid" evidence="1 2">
    <name>pREB7</name>
</geneLocation>
<evidence type="ECO:0000313" key="1">
    <source>
        <dbReference type="EMBL" id="ABW33289.1"/>
    </source>
</evidence>
<protein>
    <submittedName>
        <fullName evidence="1">Uncharacterized protein</fullName>
    </submittedName>
</protein>
<dbReference type="Proteomes" id="UP000000268">
    <property type="component" value="Plasmid pREB7"/>
</dbReference>
<keyword evidence="1" id="KW-0614">Plasmid</keyword>
<dbReference type="KEGG" id="amr:AM1_G0109"/>
<name>A8ZQK3_ACAM1</name>
<reference evidence="1 2" key="1">
    <citation type="journal article" date="2008" name="Proc. Natl. Acad. Sci. U.S.A.">
        <title>Niche adaptation and genome expansion in the chlorophyll d-producing cyanobacterium Acaryochloris marina.</title>
        <authorList>
            <person name="Swingley W.D."/>
            <person name="Chen M."/>
            <person name="Cheung P.C."/>
            <person name="Conrad A.L."/>
            <person name="Dejesa L.C."/>
            <person name="Hao J."/>
            <person name="Honchak B.M."/>
            <person name="Karbach L.E."/>
            <person name="Kurdoglu A."/>
            <person name="Lahiri S."/>
            <person name="Mastrian S.D."/>
            <person name="Miyashita H."/>
            <person name="Page L."/>
            <person name="Ramakrishna P."/>
            <person name="Satoh S."/>
            <person name="Sattley W.M."/>
            <person name="Shimada Y."/>
            <person name="Taylor H.L."/>
            <person name="Tomo T."/>
            <person name="Tsuchiya T."/>
            <person name="Wang Z.T."/>
            <person name="Raymond J."/>
            <person name="Mimuro M."/>
            <person name="Blankenship R.E."/>
            <person name="Touchman J.W."/>
        </authorList>
    </citation>
    <scope>NUCLEOTIDE SEQUENCE [LARGE SCALE GENOMIC DNA]</scope>
    <source>
        <strain evidence="2">MBIC 11017</strain>
        <plasmid evidence="2">Plasmid pREB7</plasmid>
    </source>
</reference>